<proteinExistence type="inferred from homology"/>
<dbReference type="PANTHER" id="PTHR47966:SF51">
    <property type="entry name" value="BETA-SITE APP-CLEAVING ENZYME, ISOFORM A-RELATED"/>
    <property type="match status" value="1"/>
</dbReference>
<dbReference type="PROSITE" id="PS51767">
    <property type="entry name" value="PEPTIDASE_A1"/>
    <property type="match status" value="1"/>
</dbReference>
<dbReference type="GO" id="GO:0006508">
    <property type="term" value="P:proteolysis"/>
    <property type="evidence" value="ECO:0007669"/>
    <property type="project" value="InterPro"/>
</dbReference>
<dbReference type="InterPro" id="IPR001461">
    <property type="entry name" value="Aspartic_peptidase_A1"/>
</dbReference>
<dbReference type="InterPro" id="IPR021109">
    <property type="entry name" value="Peptidase_aspartic_dom_sf"/>
</dbReference>
<dbReference type="Proteomes" id="UP000034112">
    <property type="component" value="Unassembled WGS sequence"/>
</dbReference>
<keyword evidence="3" id="KW-0732">Signal</keyword>
<keyword evidence="2" id="KW-1015">Disulfide bond</keyword>
<dbReference type="Pfam" id="PF00026">
    <property type="entry name" value="Asp"/>
    <property type="match status" value="1"/>
</dbReference>
<feature type="domain" description="Peptidase A1" evidence="4">
    <location>
        <begin position="55"/>
        <end position="408"/>
    </location>
</feature>
<dbReference type="PRINTS" id="PR00792">
    <property type="entry name" value="PEPSIN"/>
</dbReference>
<comment type="similarity">
    <text evidence="1">Belongs to the peptidase A1 family.</text>
</comment>
<dbReference type="GO" id="GO:0004190">
    <property type="term" value="F:aspartic-type endopeptidase activity"/>
    <property type="evidence" value="ECO:0007669"/>
    <property type="project" value="InterPro"/>
</dbReference>
<sequence length="435" mass="47128">MNHFKHQIGWALTTGALAPMSVLAHHPTKPSGKFAAPVTLPLTWAESTLYRPGLWMLDVAVGTPPQIQALTFDTDFADIEIHSASDGNFTEACKTQIPSFCSTYNVSASTSFKSLGKGTYHFDSELFGIPEDGDYSTEVLHLGGVRIKNQTFGYTTSSREPYGNFGLSPPNNEIGVITNTFPQYPTYLESLVQQGIYENACFSVWLDPEYPCEGFEAIPDGEVTFGGIDTGKFKGELVTFPVSGKVNGSAMAAFWDLSLTSITHGDSKTNLAAEPADCVISMGDGQLYLPEDVYRNLATSIPGAFLNESIGFYEVPCDAKNDPNNTWTVGFTSPKSPAHPKGQQISIDIPVQGVIWPMSAIFGPTADPNTCTIAAQGPYLGSVCILGWTMTKFGYWVFDLYNGEISFAPPAAKGEKPSHIIPLPDRGVTSLNFRY</sequence>
<evidence type="ECO:0000256" key="3">
    <source>
        <dbReference type="SAM" id="SignalP"/>
    </source>
</evidence>
<organism evidence="5 6">
    <name type="scientific">Trichoderma harzianum</name>
    <name type="common">Hypocrea lixii</name>
    <dbReference type="NCBI Taxonomy" id="5544"/>
    <lineage>
        <taxon>Eukaryota</taxon>
        <taxon>Fungi</taxon>
        <taxon>Dikarya</taxon>
        <taxon>Ascomycota</taxon>
        <taxon>Pezizomycotina</taxon>
        <taxon>Sordariomycetes</taxon>
        <taxon>Hypocreomycetidae</taxon>
        <taxon>Hypocreales</taxon>
        <taxon>Hypocreaceae</taxon>
        <taxon>Trichoderma</taxon>
    </lineage>
</organism>
<reference evidence="6" key="1">
    <citation type="journal article" date="2015" name="Genome Announc.">
        <title>Draft whole-genome sequence of the biocontrol agent Trichoderma harzianum T6776.</title>
        <authorList>
            <person name="Baroncelli R."/>
            <person name="Piaggeschi G."/>
            <person name="Fiorini L."/>
            <person name="Bertolini E."/>
            <person name="Zapparata A."/>
            <person name="Pe M.E."/>
            <person name="Sarrocco S."/>
            <person name="Vannacci G."/>
        </authorList>
    </citation>
    <scope>NUCLEOTIDE SEQUENCE [LARGE SCALE GENOMIC DNA]</scope>
    <source>
        <strain evidence="6">T6776</strain>
    </source>
</reference>
<evidence type="ECO:0000313" key="5">
    <source>
        <dbReference type="EMBL" id="KKO96514.1"/>
    </source>
</evidence>
<name>A0A0F9WVK9_TRIHA</name>
<accession>A0A0F9WVK9</accession>
<evidence type="ECO:0000256" key="2">
    <source>
        <dbReference type="PIRSR" id="PIRSR601461-2"/>
    </source>
</evidence>
<dbReference type="AlphaFoldDB" id="A0A0F9WVK9"/>
<feature type="signal peptide" evidence="3">
    <location>
        <begin position="1"/>
        <end position="24"/>
    </location>
</feature>
<gene>
    <name evidence="5" type="ORF">THAR02_11384</name>
</gene>
<dbReference type="InterPro" id="IPR033121">
    <property type="entry name" value="PEPTIDASE_A1"/>
</dbReference>
<evidence type="ECO:0000256" key="1">
    <source>
        <dbReference type="ARBA" id="ARBA00007447"/>
    </source>
</evidence>
<feature type="chain" id="PRO_5002529654" description="Peptidase A1 domain-containing protein" evidence="3">
    <location>
        <begin position="25"/>
        <end position="435"/>
    </location>
</feature>
<evidence type="ECO:0000313" key="6">
    <source>
        <dbReference type="Proteomes" id="UP000034112"/>
    </source>
</evidence>
<dbReference type="Gene3D" id="2.40.70.10">
    <property type="entry name" value="Acid Proteases"/>
    <property type="match status" value="2"/>
</dbReference>
<dbReference type="PANTHER" id="PTHR47966">
    <property type="entry name" value="BETA-SITE APP-CLEAVING ENZYME, ISOFORM A-RELATED"/>
    <property type="match status" value="1"/>
</dbReference>
<feature type="disulfide bond" evidence="2">
    <location>
        <begin position="317"/>
        <end position="371"/>
    </location>
</feature>
<protein>
    <recommendedName>
        <fullName evidence="4">Peptidase A1 domain-containing protein</fullName>
    </recommendedName>
</protein>
<dbReference type="OrthoDB" id="771136at2759"/>
<comment type="caution">
    <text evidence="5">The sequence shown here is derived from an EMBL/GenBank/DDBJ whole genome shotgun (WGS) entry which is preliminary data.</text>
</comment>
<dbReference type="SUPFAM" id="SSF50630">
    <property type="entry name" value="Acid proteases"/>
    <property type="match status" value="1"/>
</dbReference>
<dbReference type="EMBL" id="JOKZ01000885">
    <property type="protein sequence ID" value="KKO96514.1"/>
    <property type="molecule type" value="Genomic_DNA"/>
</dbReference>
<evidence type="ECO:0000259" key="4">
    <source>
        <dbReference type="PROSITE" id="PS51767"/>
    </source>
</evidence>